<dbReference type="Proteomes" id="UP001470230">
    <property type="component" value="Unassembled WGS sequence"/>
</dbReference>
<dbReference type="EMBL" id="JAPFFF010000025">
    <property type="protein sequence ID" value="KAK8849964.1"/>
    <property type="molecule type" value="Genomic_DNA"/>
</dbReference>
<sequence>MKNFTQELLNFLDNDDNYDENYSKLIQLINNQQMLENHHKFRVILCIVSKVTNNHHRTALFNKKIEQLFSYLKVYIKKHMTNEEIAKIFLKNKRVLLFLIEEKILELNEDIKIRMANYMTYYSNYRKYFFPEIKDILSPREAKSTEKKIPENFEELRKHGENDDRLYQLIRKDMLDEFIIFQNTNNIDLSSNIESSEYETIPFIMGKSISLIECAAFFGSINIFKYLQVNNIELKTSLWLYAICGNNFEIIQILQDNKIQPPTLKKFDHSKDVRNQFSQADQEEEEEEEEDKKEEISYDLCLQKAVECHHNQIVYFLKENFSENISLNFLKLVLKNYNFEFIEKDDICPDNFLLLCRYGHYIPVEALLSGNGIDINNLTIFNGLFFNDVIFIHFFE</sequence>
<reference evidence="1 2" key="1">
    <citation type="submission" date="2024-04" db="EMBL/GenBank/DDBJ databases">
        <title>Tritrichomonas musculus Genome.</title>
        <authorList>
            <person name="Alves-Ferreira E."/>
            <person name="Grigg M."/>
            <person name="Lorenzi H."/>
            <person name="Galac M."/>
        </authorList>
    </citation>
    <scope>NUCLEOTIDE SEQUENCE [LARGE SCALE GENOMIC DNA]</scope>
    <source>
        <strain evidence="1 2">EAF2021</strain>
    </source>
</reference>
<dbReference type="PANTHER" id="PTHR24159">
    <property type="match status" value="1"/>
</dbReference>
<protein>
    <recommendedName>
        <fullName evidence="3">DUF3447 domain-containing protein</fullName>
    </recommendedName>
</protein>
<comment type="caution">
    <text evidence="1">The sequence shown here is derived from an EMBL/GenBank/DDBJ whole genome shotgun (WGS) entry which is preliminary data.</text>
</comment>
<name>A0ABR2HMQ7_9EUKA</name>
<dbReference type="InterPro" id="IPR036770">
    <property type="entry name" value="Ankyrin_rpt-contain_sf"/>
</dbReference>
<evidence type="ECO:0008006" key="3">
    <source>
        <dbReference type="Google" id="ProtNLM"/>
    </source>
</evidence>
<gene>
    <name evidence="1" type="ORF">M9Y10_018557</name>
</gene>
<keyword evidence="2" id="KW-1185">Reference proteome</keyword>
<organism evidence="1 2">
    <name type="scientific">Tritrichomonas musculus</name>
    <dbReference type="NCBI Taxonomy" id="1915356"/>
    <lineage>
        <taxon>Eukaryota</taxon>
        <taxon>Metamonada</taxon>
        <taxon>Parabasalia</taxon>
        <taxon>Tritrichomonadida</taxon>
        <taxon>Tritrichomonadidae</taxon>
        <taxon>Tritrichomonas</taxon>
    </lineage>
</organism>
<accession>A0ABR2HMQ7</accession>
<dbReference type="SUPFAM" id="SSF48403">
    <property type="entry name" value="Ankyrin repeat"/>
    <property type="match status" value="1"/>
</dbReference>
<evidence type="ECO:0000313" key="1">
    <source>
        <dbReference type="EMBL" id="KAK8849964.1"/>
    </source>
</evidence>
<proteinExistence type="predicted"/>
<evidence type="ECO:0000313" key="2">
    <source>
        <dbReference type="Proteomes" id="UP001470230"/>
    </source>
</evidence>
<dbReference type="PANTHER" id="PTHR24159:SF5">
    <property type="entry name" value="ANK_REP_REGION DOMAIN-CONTAINING PROTEIN"/>
    <property type="match status" value="1"/>
</dbReference>